<reference evidence="1 2" key="1">
    <citation type="submission" date="2020-12" db="EMBL/GenBank/DDBJ databases">
        <title>A novel species.</title>
        <authorList>
            <person name="Li K."/>
        </authorList>
    </citation>
    <scope>NUCLEOTIDE SEQUENCE [LARGE SCALE GENOMIC DNA]</scope>
    <source>
        <strain evidence="1 2">ZYC-3</strain>
    </source>
</reference>
<gene>
    <name evidence="1" type="ORF">JEQ17_27600</name>
</gene>
<sequence>MGSQDTHRPTSLLVAIEADRVAKQAAADEAARPEREAREQQLEADAALHGTAGWQALSPHRRQMVAAHVARQAQEAGNDAAA</sequence>
<accession>A0A7T7KY54</accession>
<evidence type="ECO:0000313" key="1">
    <source>
        <dbReference type="EMBL" id="QQM42816.1"/>
    </source>
</evidence>
<dbReference type="EMBL" id="CP066831">
    <property type="protein sequence ID" value="QQM42816.1"/>
    <property type="molecule type" value="Genomic_DNA"/>
</dbReference>
<organism evidence="1 2">
    <name type="scientific">Streptomyces liliifuscus</name>
    <dbReference type="NCBI Taxonomy" id="2797636"/>
    <lineage>
        <taxon>Bacteria</taxon>
        <taxon>Bacillati</taxon>
        <taxon>Actinomycetota</taxon>
        <taxon>Actinomycetes</taxon>
        <taxon>Kitasatosporales</taxon>
        <taxon>Streptomycetaceae</taxon>
        <taxon>Streptomyces</taxon>
    </lineage>
</organism>
<protein>
    <submittedName>
        <fullName evidence="1">Uncharacterized protein</fullName>
    </submittedName>
</protein>
<name>A0A7T7KY54_9ACTN</name>
<dbReference type="RefSeq" id="WP_200397714.1">
    <property type="nucleotide sequence ID" value="NZ_CP066831.1"/>
</dbReference>
<dbReference type="KEGG" id="slf:JEQ17_27600"/>
<evidence type="ECO:0000313" key="2">
    <source>
        <dbReference type="Proteomes" id="UP000595636"/>
    </source>
</evidence>
<keyword evidence="2" id="KW-1185">Reference proteome</keyword>
<dbReference type="AlphaFoldDB" id="A0A7T7KY54"/>
<proteinExistence type="predicted"/>
<dbReference type="Proteomes" id="UP000595636">
    <property type="component" value="Chromosome"/>
</dbReference>